<dbReference type="InterPro" id="IPR055282">
    <property type="entry name" value="PPI1-4"/>
</dbReference>
<organism evidence="11 12">
    <name type="scientific">Lupinus albus</name>
    <name type="common">White lupine</name>
    <name type="synonym">Lupinus termis</name>
    <dbReference type="NCBI Taxonomy" id="3870"/>
    <lineage>
        <taxon>Eukaryota</taxon>
        <taxon>Viridiplantae</taxon>
        <taxon>Streptophyta</taxon>
        <taxon>Embryophyta</taxon>
        <taxon>Tracheophyta</taxon>
        <taxon>Spermatophyta</taxon>
        <taxon>Magnoliopsida</taxon>
        <taxon>eudicotyledons</taxon>
        <taxon>Gunneridae</taxon>
        <taxon>Pentapetalae</taxon>
        <taxon>rosids</taxon>
        <taxon>fabids</taxon>
        <taxon>Fabales</taxon>
        <taxon>Fabaceae</taxon>
        <taxon>Papilionoideae</taxon>
        <taxon>50 kb inversion clade</taxon>
        <taxon>genistoids sensu lato</taxon>
        <taxon>core genistoids</taxon>
        <taxon>Genisteae</taxon>
        <taxon>Lupinus</taxon>
    </lineage>
</organism>
<evidence type="ECO:0000256" key="9">
    <source>
        <dbReference type="ARBA" id="ARBA00038080"/>
    </source>
</evidence>
<evidence type="ECO:0000313" key="11">
    <source>
        <dbReference type="EMBL" id="KAE9616991.1"/>
    </source>
</evidence>
<dbReference type="PANTHER" id="PTHR32219">
    <property type="entry name" value="RNA-BINDING PROTEIN YLMH-RELATED"/>
    <property type="match status" value="1"/>
</dbReference>
<dbReference type="EMBL" id="WOCE01000003">
    <property type="protein sequence ID" value="KAE9616991.1"/>
    <property type="molecule type" value="Genomic_DNA"/>
</dbReference>
<keyword evidence="6" id="KW-1133">Transmembrane helix</keyword>
<evidence type="ECO:0000256" key="4">
    <source>
        <dbReference type="ARBA" id="ARBA00022692"/>
    </source>
</evidence>
<evidence type="ECO:0000256" key="2">
    <source>
        <dbReference type="ARBA" id="ARBA00004389"/>
    </source>
</evidence>
<evidence type="ECO:0000256" key="5">
    <source>
        <dbReference type="ARBA" id="ARBA00022824"/>
    </source>
</evidence>
<keyword evidence="12" id="KW-1185">Reference proteome</keyword>
<dbReference type="PANTHER" id="PTHR32219:SF2">
    <property type="entry name" value="PROTON PUMP-INTERACTOR 1"/>
    <property type="match status" value="1"/>
</dbReference>
<evidence type="ECO:0000256" key="7">
    <source>
        <dbReference type="ARBA" id="ARBA00023054"/>
    </source>
</evidence>
<evidence type="ECO:0000313" key="12">
    <source>
        <dbReference type="Proteomes" id="UP000447434"/>
    </source>
</evidence>
<evidence type="ECO:0000256" key="1">
    <source>
        <dbReference type="ARBA" id="ARBA00004162"/>
    </source>
</evidence>
<dbReference type="GO" id="GO:0005886">
    <property type="term" value="C:plasma membrane"/>
    <property type="evidence" value="ECO:0007669"/>
    <property type="project" value="UniProtKB-SubCell"/>
</dbReference>
<dbReference type="Proteomes" id="UP000447434">
    <property type="component" value="Chromosome 3"/>
</dbReference>
<keyword evidence="8" id="KW-0472">Membrane</keyword>
<name>A0A6A4QSG8_LUPAL</name>
<evidence type="ECO:0000256" key="8">
    <source>
        <dbReference type="ARBA" id="ARBA00023136"/>
    </source>
</evidence>
<accession>A0A6A4QSG8</accession>
<gene>
    <name evidence="11" type="ORF">Lalb_Chr03g0030641</name>
</gene>
<evidence type="ECO:0000256" key="6">
    <source>
        <dbReference type="ARBA" id="ARBA00022989"/>
    </source>
</evidence>
<proteinExistence type="inferred from homology"/>
<keyword evidence="3" id="KW-1003">Cell membrane</keyword>
<dbReference type="AlphaFoldDB" id="A0A6A4QSG8"/>
<evidence type="ECO:0000256" key="10">
    <source>
        <dbReference type="SAM" id="MobiDB-lite"/>
    </source>
</evidence>
<reference evidence="12" key="1">
    <citation type="journal article" date="2020" name="Nat. Commun.">
        <title>Genome sequence of the cluster root forming white lupin.</title>
        <authorList>
            <person name="Hufnagel B."/>
            <person name="Marques A."/>
            <person name="Soriano A."/>
            <person name="Marques L."/>
            <person name="Divol F."/>
            <person name="Doumas P."/>
            <person name="Sallet E."/>
            <person name="Mancinotti D."/>
            <person name="Carrere S."/>
            <person name="Marande W."/>
            <person name="Arribat S."/>
            <person name="Keller J."/>
            <person name="Huneau C."/>
            <person name="Blein T."/>
            <person name="Aime D."/>
            <person name="Laguerre M."/>
            <person name="Taylor J."/>
            <person name="Schubert V."/>
            <person name="Nelson M."/>
            <person name="Geu-Flores F."/>
            <person name="Crespi M."/>
            <person name="Gallardo-Guerrero K."/>
            <person name="Delaux P.-M."/>
            <person name="Salse J."/>
            <person name="Berges H."/>
            <person name="Guyot R."/>
            <person name="Gouzy J."/>
            <person name="Peret B."/>
        </authorList>
    </citation>
    <scope>NUCLEOTIDE SEQUENCE [LARGE SCALE GENOMIC DNA]</scope>
    <source>
        <strain evidence="12">cv. Amiga</strain>
    </source>
</reference>
<keyword evidence="5" id="KW-0256">Endoplasmic reticulum</keyword>
<dbReference type="OrthoDB" id="1745435at2759"/>
<keyword evidence="7" id="KW-0175">Coiled coil</keyword>
<sequence>MFVQFSFSQVAMHKVRVFFNVPIVGYRVVGAMAGEVAGFEMVQGPVENGAEEDKSILHEKEIGKLERDSEVSDSTIFSSHTDESSAAEENGVSDSSGSKNTGEEGPAPQKIHSFYFIRLRRYDDPNIKPEMDKLDKEMNQKNQIRIQLTDAIREKRVSQEFFRLNVVEMGRQSH</sequence>
<comment type="caution">
    <text evidence="11">The sequence shown here is derived from an EMBL/GenBank/DDBJ whole genome shotgun (WGS) entry which is preliminary data.</text>
</comment>
<protein>
    <submittedName>
        <fullName evidence="11">Putative proton pump-interactor</fullName>
    </submittedName>
</protein>
<comment type="subcellular location">
    <subcellularLocation>
        <location evidence="1">Cell membrane</location>
        <topology evidence="1">Single-pass membrane protein</topology>
    </subcellularLocation>
    <subcellularLocation>
        <location evidence="2">Endoplasmic reticulum membrane</location>
        <topology evidence="2">Single-pass membrane protein</topology>
    </subcellularLocation>
</comment>
<evidence type="ECO:0000256" key="3">
    <source>
        <dbReference type="ARBA" id="ARBA00022475"/>
    </source>
</evidence>
<keyword evidence="4" id="KW-0812">Transmembrane</keyword>
<comment type="similarity">
    <text evidence="9">Belongs to the plant Proton pump-interactor protein family.</text>
</comment>
<feature type="region of interest" description="Disordered" evidence="10">
    <location>
        <begin position="63"/>
        <end position="108"/>
    </location>
</feature>
<dbReference type="GO" id="GO:0005789">
    <property type="term" value="C:endoplasmic reticulum membrane"/>
    <property type="evidence" value="ECO:0007669"/>
    <property type="project" value="UniProtKB-SubCell"/>
</dbReference>